<reference evidence="11" key="1">
    <citation type="journal article" date="2016" name="Front. Microbiol.">
        <title>Molecular Keys to the Janthinobacterium and Duganella spp. Interaction with the Plant Pathogen Fusarium graminearum.</title>
        <authorList>
            <person name="Haack F.S."/>
            <person name="Poehlein A."/>
            <person name="Kroger C."/>
            <person name="Voigt C.A."/>
            <person name="Piepenbring M."/>
            <person name="Bode H.B."/>
            <person name="Daniel R."/>
            <person name="Schafer W."/>
            <person name="Streit W.R."/>
        </authorList>
    </citation>
    <scope>NUCLEOTIDE SEQUENCE [LARGE SCALE GENOMIC DNA]</scope>
    <source>
        <strain evidence="11">T54</strain>
    </source>
</reference>
<dbReference type="EC" id="3.1.3.-" evidence="10"/>
<sequence length="617" mass="68846">MVGFLAQRQWFSPSKPVWWAGILLSLAVGALCYVAADHAVEYDGKARFMHQARNAQYHISAHIDSYTNVLRATASFFDASDNITPADFHRFVSGLQLPQHYPALDGINYCPYLTDAGRDTFEQAARHSGDGRADGYPAFEIRPRDRRPDYSVITMIEPIARFRDRVGLNIAARPAVAESLARARDTGEVSTSGQLIEMNSLGQGGGGMALRLALYRHGAPRETVEQRRANFIGSVGIGFSVPRLVQLAMEQMQVRDVRLRLYDGGSASAPMARNTLLFDSQPLGKNERPSQLYSVVLPLDFHGRQWHTLFSAPKRAWSSRFDLFLPWLAMATGFIGTLMFYLLFHTLSSSRLRAIAMAKEMTSELRDSQARLQQSHHKLRRLAAHADQIKEQERKRIAREIHDDLGQNLLVLRIEADLLATRTRHRHPRLHARAVGTLHQIDSTIKSVRHIINDLRPTVLDLGLNPAVEWQIAQFRTRSGMMCEFIEHQQEIRVDDRCATAIFRILQESLSNIAQHARASLVRVELAEVDDMLTMTITDNGVGLRANSRNKVGSFGLVGIEERITLLGGTCAIQGGPNGGTMVSISVPLGHGAPVMDPAMEKSHAARNFLTNIDKNQ</sequence>
<dbReference type="Gene3D" id="3.30.450.350">
    <property type="entry name" value="CHASE domain"/>
    <property type="match status" value="1"/>
</dbReference>
<feature type="transmembrane region" description="Helical" evidence="8">
    <location>
        <begin position="323"/>
        <end position="344"/>
    </location>
</feature>
<keyword evidence="6" id="KW-0902">Two-component regulatory system</keyword>
<dbReference type="GO" id="GO:0016020">
    <property type="term" value="C:membrane"/>
    <property type="evidence" value="ECO:0007669"/>
    <property type="project" value="UniProtKB-SubCell"/>
</dbReference>
<comment type="subcellular location">
    <subcellularLocation>
        <location evidence="1">Membrane</location>
    </subcellularLocation>
</comment>
<evidence type="ECO:0000256" key="1">
    <source>
        <dbReference type="ARBA" id="ARBA00004370"/>
    </source>
</evidence>
<dbReference type="PANTHER" id="PTHR24421:SF59">
    <property type="entry name" value="OXYGEN SENSOR HISTIDINE KINASE NREB"/>
    <property type="match status" value="1"/>
</dbReference>
<dbReference type="Proteomes" id="UP000175989">
    <property type="component" value="Unassembled WGS sequence"/>
</dbReference>
<dbReference type="PANTHER" id="PTHR24421">
    <property type="entry name" value="NITRATE/NITRITE SENSOR PROTEIN NARX-RELATED"/>
    <property type="match status" value="1"/>
</dbReference>
<dbReference type="InterPro" id="IPR006189">
    <property type="entry name" value="CHASE_dom"/>
</dbReference>
<dbReference type="EC" id="2.7.13.3" evidence="10"/>
<feature type="transmembrane region" description="Helical" evidence="8">
    <location>
        <begin position="17"/>
        <end position="36"/>
    </location>
</feature>
<dbReference type="InterPro" id="IPR003594">
    <property type="entry name" value="HATPase_dom"/>
</dbReference>
<evidence type="ECO:0000313" key="10">
    <source>
        <dbReference type="EMBL" id="OEZ96224.1"/>
    </source>
</evidence>
<dbReference type="SMART" id="SM01079">
    <property type="entry name" value="CHASE"/>
    <property type="match status" value="1"/>
</dbReference>
<dbReference type="GO" id="GO:0046983">
    <property type="term" value="F:protein dimerization activity"/>
    <property type="evidence" value="ECO:0007669"/>
    <property type="project" value="InterPro"/>
</dbReference>
<keyword evidence="2 10" id="KW-0808">Transferase</keyword>
<dbReference type="Pfam" id="PF03924">
    <property type="entry name" value="CHASE"/>
    <property type="match status" value="1"/>
</dbReference>
<dbReference type="InterPro" id="IPR042240">
    <property type="entry name" value="CHASE_sf"/>
</dbReference>
<feature type="domain" description="CHASE" evidence="9">
    <location>
        <begin position="79"/>
        <end position="309"/>
    </location>
</feature>
<dbReference type="Pfam" id="PF07730">
    <property type="entry name" value="HisKA_3"/>
    <property type="match status" value="1"/>
</dbReference>
<evidence type="ECO:0000313" key="11">
    <source>
        <dbReference type="Proteomes" id="UP000175989"/>
    </source>
</evidence>
<keyword evidence="10" id="KW-0378">Hydrolase</keyword>
<dbReference type="RefSeq" id="WP_070250452.1">
    <property type="nucleotide sequence ID" value="NZ_LROM01000112.1"/>
</dbReference>
<keyword evidence="11" id="KW-1185">Reference proteome</keyword>
<comment type="caution">
    <text evidence="10">The sequence shown here is derived from an EMBL/GenBank/DDBJ whole genome shotgun (WGS) entry which is preliminary data.</text>
</comment>
<proteinExistence type="predicted"/>
<evidence type="ECO:0000259" key="9">
    <source>
        <dbReference type="PROSITE" id="PS50839"/>
    </source>
</evidence>
<keyword evidence="5 8" id="KW-1133">Transmembrane helix</keyword>
<protein>
    <submittedName>
        <fullName evidence="10">Signal transduction histidine-protein kinase/phosphatase DegS</fullName>
        <ecNumber evidence="10">2.7.13.3</ecNumber>
        <ecNumber evidence="10">3.1.3.-</ecNumber>
    </submittedName>
</protein>
<dbReference type="Gene3D" id="1.20.5.1930">
    <property type="match status" value="1"/>
</dbReference>
<evidence type="ECO:0000256" key="5">
    <source>
        <dbReference type="ARBA" id="ARBA00022989"/>
    </source>
</evidence>
<evidence type="ECO:0000256" key="7">
    <source>
        <dbReference type="ARBA" id="ARBA00023136"/>
    </source>
</evidence>
<dbReference type="PATRIC" id="fig|762836.4.peg.4126"/>
<dbReference type="InterPro" id="IPR050482">
    <property type="entry name" value="Sensor_HK_TwoCompSys"/>
</dbReference>
<dbReference type="AlphaFoldDB" id="A0A1E7WDW7"/>
<dbReference type="EMBL" id="LROM01000112">
    <property type="protein sequence ID" value="OEZ96224.1"/>
    <property type="molecule type" value="Genomic_DNA"/>
</dbReference>
<dbReference type="PROSITE" id="PS50839">
    <property type="entry name" value="CHASE"/>
    <property type="match status" value="1"/>
</dbReference>
<evidence type="ECO:0000256" key="2">
    <source>
        <dbReference type="ARBA" id="ARBA00022679"/>
    </source>
</evidence>
<evidence type="ECO:0000256" key="3">
    <source>
        <dbReference type="ARBA" id="ARBA00022692"/>
    </source>
</evidence>
<gene>
    <name evidence="10" type="primary">degS_4</name>
    <name evidence="10" type="ORF">DUPY_40030</name>
</gene>
<evidence type="ECO:0000256" key="6">
    <source>
        <dbReference type="ARBA" id="ARBA00023012"/>
    </source>
</evidence>
<organism evidence="10 11">
    <name type="scientific">Duganella phyllosphaerae</name>
    <dbReference type="NCBI Taxonomy" id="762836"/>
    <lineage>
        <taxon>Bacteria</taxon>
        <taxon>Pseudomonadati</taxon>
        <taxon>Pseudomonadota</taxon>
        <taxon>Betaproteobacteria</taxon>
        <taxon>Burkholderiales</taxon>
        <taxon>Oxalobacteraceae</taxon>
        <taxon>Telluria group</taxon>
        <taxon>Duganella</taxon>
    </lineage>
</organism>
<evidence type="ECO:0000256" key="4">
    <source>
        <dbReference type="ARBA" id="ARBA00022777"/>
    </source>
</evidence>
<keyword evidence="3 8" id="KW-0812">Transmembrane</keyword>
<keyword evidence="7 8" id="KW-0472">Membrane</keyword>
<name>A0A1E7WDW7_9BURK</name>
<dbReference type="InterPro" id="IPR011712">
    <property type="entry name" value="Sig_transdc_His_kin_sub3_dim/P"/>
</dbReference>
<dbReference type="SUPFAM" id="SSF55874">
    <property type="entry name" value="ATPase domain of HSP90 chaperone/DNA topoisomerase II/histidine kinase"/>
    <property type="match status" value="1"/>
</dbReference>
<dbReference type="CDD" id="cd16917">
    <property type="entry name" value="HATPase_UhpB-NarQ-NarX-like"/>
    <property type="match status" value="1"/>
</dbReference>
<keyword evidence="4 10" id="KW-0418">Kinase</keyword>
<dbReference type="Pfam" id="PF02518">
    <property type="entry name" value="HATPase_c"/>
    <property type="match status" value="1"/>
</dbReference>
<dbReference type="Gene3D" id="3.30.565.10">
    <property type="entry name" value="Histidine kinase-like ATPase, C-terminal domain"/>
    <property type="match status" value="1"/>
</dbReference>
<dbReference type="SMART" id="SM00387">
    <property type="entry name" value="HATPase_c"/>
    <property type="match status" value="1"/>
</dbReference>
<accession>A0A1E7WDW7</accession>
<evidence type="ECO:0000256" key="8">
    <source>
        <dbReference type="SAM" id="Phobius"/>
    </source>
</evidence>
<dbReference type="InterPro" id="IPR036890">
    <property type="entry name" value="HATPase_C_sf"/>
</dbReference>
<dbReference type="GO" id="GO:0000155">
    <property type="term" value="F:phosphorelay sensor kinase activity"/>
    <property type="evidence" value="ECO:0007669"/>
    <property type="project" value="InterPro"/>
</dbReference>
<dbReference type="GO" id="GO:0016787">
    <property type="term" value="F:hydrolase activity"/>
    <property type="evidence" value="ECO:0007669"/>
    <property type="project" value="UniProtKB-KW"/>
</dbReference>